<dbReference type="SUPFAM" id="SSF103247">
    <property type="entry name" value="TT1751-like"/>
    <property type="match status" value="1"/>
</dbReference>
<dbReference type="RefSeq" id="WP_191155024.1">
    <property type="nucleotide sequence ID" value="NZ_JACWUN010000007.1"/>
</dbReference>
<dbReference type="InterPro" id="IPR035923">
    <property type="entry name" value="TT1751-like_sf"/>
</dbReference>
<proteinExistence type="predicted"/>
<name>A0A8J6QRW3_9BACT</name>
<dbReference type="AlphaFoldDB" id="A0A8J6QRW3"/>
<keyword evidence="2" id="KW-1185">Reference proteome</keyword>
<comment type="caution">
    <text evidence="1">The sequence shown here is derived from an EMBL/GenBank/DDBJ whole genome shotgun (WGS) entry which is preliminary data.</text>
</comment>
<reference evidence="1" key="1">
    <citation type="submission" date="2020-09" db="EMBL/GenBank/DDBJ databases">
        <title>Pelobacter alkaliphilus sp. nov., a novel anaerobic arsenate-reducing bacterium from terrestrial mud volcano.</title>
        <authorList>
            <person name="Khomyakova M.A."/>
            <person name="Merkel A.Y."/>
            <person name="Slobodkin A.I."/>
        </authorList>
    </citation>
    <scope>NUCLEOTIDE SEQUENCE</scope>
    <source>
        <strain evidence="1">M08fum</strain>
    </source>
</reference>
<organism evidence="1 2">
    <name type="scientific">Pelovirga terrestris</name>
    <dbReference type="NCBI Taxonomy" id="2771352"/>
    <lineage>
        <taxon>Bacteria</taxon>
        <taxon>Pseudomonadati</taxon>
        <taxon>Thermodesulfobacteriota</taxon>
        <taxon>Desulfuromonadia</taxon>
        <taxon>Geobacterales</taxon>
        <taxon>Geobacteraceae</taxon>
        <taxon>Pelovirga</taxon>
    </lineage>
</organism>
<dbReference type="EMBL" id="JACWUN010000007">
    <property type="protein sequence ID" value="MBD1400465.1"/>
    <property type="molecule type" value="Genomic_DNA"/>
</dbReference>
<protein>
    <submittedName>
        <fullName evidence="1">Uncharacterized protein</fullName>
    </submittedName>
</protein>
<gene>
    <name evidence="1" type="ORF">ICT70_07260</name>
</gene>
<evidence type="ECO:0000313" key="1">
    <source>
        <dbReference type="EMBL" id="MBD1400465.1"/>
    </source>
</evidence>
<sequence>MADESICRNSSDKSFEVLIEDLKNAISAAGFSVFHLDKSGLVAFYRNQGVSMPENYRHAMIQMCKTENSGKSIPANPERSVFVQKFFSVYNKGGKTEIRFLVYSPELIVNLLGDDEGNAGSSNQDFAQNISNAFGAIKKIADSVV</sequence>
<dbReference type="Gene3D" id="3.30.310.70">
    <property type="entry name" value="TT1751-like domain"/>
    <property type="match status" value="1"/>
</dbReference>
<accession>A0A8J6QRW3</accession>
<evidence type="ECO:0000313" key="2">
    <source>
        <dbReference type="Proteomes" id="UP000632828"/>
    </source>
</evidence>
<dbReference type="Proteomes" id="UP000632828">
    <property type="component" value="Unassembled WGS sequence"/>
</dbReference>